<dbReference type="PANTHER" id="PTHR23349">
    <property type="entry name" value="BASIC HELIX-LOOP-HELIX TRANSCRIPTION FACTOR, TWIST"/>
    <property type="match status" value="1"/>
</dbReference>
<feature type="region of interest" description="Disordered" evidence="1">
    <location>
        <begin position="140"/>
        <end position="189"/>
    </location>
</feature>
<feature type="compositionally biased region" description="Basic residues" evidence="1">
    <location>
        <begin position="326"/>
        <end position="341"/>
    </location>
</feature>
<keyword evidence="4" id="KW-1185">Reference proteome</keyword>
<evidence type="ECO:0000259" key="2">
    <source>
        <dbReference type="PROSITE" id="PS50888"/>
    </source>
</evidence>
<dbReference type="OrthoDB" id="6375462at2759"/>
<reference evidence="3 4" key="1">
    <citation type="submission" date="2015-12" db="EMBL/GenBank/DDBJ databases">
        <title>The genome of Folsomia candida.</title>
        <authorList>
            <person name="Faddeeva A."/>
            <person name="Derks M.F."/>
            <person name="Anvar Y."/>
            <person name="Smit S."/>
            <person name="Van Straalen N."/>
            <person name="Roelofs D."/>
        </authorList>
    </citation>
    <scope>NUCLEOTIDE SEQUENCE [LARGE SCALE GENOMIC DNA]</scope>
    <source>
        <strain evidence="3 4">VU population</strain>
        <tissue evidence="3">Whole body</tissue>
    </source>
</reference>
<feature type="region of interest" description="Disordered" evidence="1">
    <location>
        <begin position="303"/>
        <end position="388"/>
    </location>
</feature>
<dbReference type="InterPro" id="IPR011598">
    <property type="entry name" value="bHLH_dom"/>
</dbReference>
<feature type="compositionally biased region" description="Polar residues" evidence="1">
    <location>
        <begin position="306"/>
        <end position="325"/>
    </location>
</feature>
<dbReference type="Proteomes" id="UP000198287">
    <property type="component" value="Unassembled WGS sequence"/>
</dbReference>
<dbReference type="PROSITE" id="PS50888">
    <property type="entry name" value="BHLH"/>
    <property type="match status" value="1"/>
</dbReference>
<dbReference type="GO" id="GO:0032502">
    <property type="term" value="P:developmental process"/>
    <property type="evidence" value="ECO:0007669"/>
    <property type="project" value="TreeGrafter"/>
</dbReference>
<dbReference type="AlphaFoldDB" id="A0A226F5U0"/>
<dbReference type="GO" id="GO:0046983">
    <property type="term" value="F:protein dimerization activity"/>
    <property type="evidence" value="ECO:0007669"/>
    <property type="project" value="InterPro"/>
</dbReference>
<protein>
    <submittedName>
        <fullName evidence="3">Protein Fer3</fullName>
    </submittedName>
</protein>
<feature type="compositionally biased region" description="Low complexity" evidence="1">
    <location>
        <begin position="376"/>
        <end position="388"/>
    </location>
</feature>
<evidence type="ECO:0000256" key="1">
    <source>
        <dbReference type="SAM" id="MobiDB-lite"/>
    </source>
</evidence>
<comment type="caution">
    <text evidence="3">The sequence shown here is derived from an EMBL/GenBank/DDBJ whole genome shotgun (WGS) entry which is preliminary data.</text>
</comment>
<dbReference type="EMBL" id="LNIX01000001">
    <property type="protein sequence ID" value="OXA65149.1"/>
    <property type="molecule type" value="Genomic_DNA"/>
</dbReference>
<evidence type="ECO:0000313" key="3">
    <source>
        <dbReference type="EMBL" id="OXA65149.1"/>
    </source>
</evidence>
<feature type="domain" description="BHLH" evidence="2">
    <location>
        <begin position="187"/>
        <end position="295"/>
    </location>
</feature>
<feature type="region of interest" description="Disordered" evidence="1">
    <location>
        <begin position="1"/>
        <end position="39"/>
    </location>
</feature>
<feature type="compositionally biased region" description="Pro residues" evidence="1">
    <location>
        <begin position="145"/>
        <end position="159"/>
    </location>
</feature>
<dbReference type="InterPro" id="IPR036638">
    <property type="entry name" value="HLH_DNA-bd_sf"/>
</dbReference>
<feature type="compositionally biased region" description="Low complexity" evidence="1">
    <location>
        <begin position="356"/>
        <end position="369"/>
    </location>
</feature>
<accession>A0A226F5U0</accession>
<organism evidence="3 4">
    <name type="scientific">Folsomia candida</name>
    <name type="common">Springtail</name>
    <dbReference type="NCBI Taxonomy" id="158441"/>
    <lineage>
        <taxon>Eukaryota</taxon>
        <taxon>Metazoa</taxon>
        <taxon>Ecdysozoa</taxon>
        <taxon>Arthropoda</taxon>
        <taxon>Hexapoda</taxon>
        <taxon>Collembola</taxon>
        <taxon>Entomobryomorpha</taxon>
        <taxon>Isotomoidea</taxon>
        <taxon>Isotomidae</taxon>
        <taxon>Proisotominae</taxon>
        <taxon>Folsomia</taxon>
    </lineage>
</organism>
<dbReference type="GO" id="GO:0000981">
    <property type="term" value="F:DNA-binding transcription factor activity, RNA polymerase II-specific"/>
    <property type="evidence" value="ECO:0007669"/>
    <property type="project" value="TreeGrafter"/>
</dbReference>
<gene>
    <name evidence="3" type="ORF">Fcan01_03221</name>
</gene>
<dbReference type="SUPFAM" id="SSF47459">
    <property type="entry name" value="HLH, helix-loop-helix DNA-binding domain"/>
    <property type="match status" value="1"/>
</dbReference>
<dbReference type="GO" id="GO:0000977">
    <property type="term" value="F:RNA polymerase II transcription regulatory region sequence-specific DNA binding"/>
    <property type="evidence" value="ECO:0007669"/>
    <property type="project" value="TreeGrafter"/>
</dbReference>
<name>A0A226F5U0_FOLCA</name>
<sequence length="421" mass="45659">MASFSIPKAKKHRGDCSLIVRNRSGGDPSKSPATASPTSTTAYDLELATYHRHLQVQTASALMGQFYNGELATHHHHHHSAAALALRGGGGTNNGGVGGIIGGLSSSPGSAGVSLWGEMSQQRSGYVNHLSTSQQDSEMISIPCDIPPWGPPPGAPANPPSGRGNSQRFGQSKSSSKKPRRRVATVQQRRAANIRERRRMFNLNEAFDRNKQSLSLGGGDLRFTDSKVLMRFRDVVVPYEFTKTRQWFYSMAQFAVTPPKGQKPRMSPSVPTFAYEKRLSRIETLRLAITYIGFMRDLMATGPSDEGNNNNGSSAPITTTNGGNHSSHKKGERGTHSHSHMNNHSTSAGTHFMPGSSSHNSHSTSNNTNPGHVQGHGHNNHPGLGGLMNPLMMETCHNHPPAPHPPYGRMYPHAQPHIYIP</sequence>
<dbReference type="Pfam" id="PF00010">
    <property type="entry name" value="HLH"/>
    <property type="match status" value="2"/>
</dbReference>
<dbReference type="InterPro" id="IPR050283">
    <property type="entry name" value="E-box_TF_Regulators"/>
</dbReference>
<dbReference type="STRING" id="158441.A0A226F5U0"/>
<dbReference type="SMART" id="SM00353">
    <property type="entry name" value="HLH"/>
    <property type="match status" value="1"/>
</dbReference>
<feature type="compositionally biased region" description="Low complexity" evidence="1">
    <location>
        <begin position="28"/>
        <end position="39"/>
    </location>
</feature>
<evidence type="ECO:0000313" key="4">
    <source>
        <dbReference type="Proteomes" id="UP000198287"/>
    </source>
</evidence>
<proteinExistence type="predicted"/>
<dbReference type="Gene3D" id="4.10.280.10">
    <property type="entry name" value="Helix-loop-helix DNA-binding domain"/>
    <property type="match status" value="1"/>
</dbReference>
<dbReference type="PANTHER" id="PTHR23349:SF63">
    <property type="entry name" value="FER3-LIKE PROTEIN"/>
    <property type="match status" value="1"/>
</dbReference>